<name>A0AAF0CBN5_9GAMM</name>
<evidence type="ECO:0000256" key="3">
    <source>
        <dbReference type="ARBA" id="ARBA00022723"/>
    </source>
</evidence>
<evidence type="ECO:0000256" key="1">
    <source>
        <dbReference type="ARBA" id="ARBA00001966"/>
    </source>
</evidence>
<keyword evidence="8" id="KW-1185">Reference proteome</keyword>
<comment type="cofactor">
    <cofactor evidence="1">
        <name>[4Fe-4S] cluster</name>
        <dbReference type="ChEBI" id="CHEBI:49883"/>
    </cofactor>
</comment>
<dbReference type="Pfam" id="PF04055">
    <property type="entry name" value="Radical_SAM"/>
    <property type="match status" value="1"/>
</dbReference>
<dbReference type="Gene3D" id="3.20.20.70">
    <property type="entry name" value="Aldolase class I"/>
    <property type="match status" value="1"/>
</dbReference>
<dbReference type="GO" id="GO:0051536">
    <property type="term" value="F:iron-sulfur cluster binding"/>
    <property type="evidence" value="ECO:0007669"/>
    <property type="project" value="UniProtKB-KW"/>
</dbReference>
<dbReference type="SFLD" id="SFLDG01067">
    <property type="entry name" value="SPASM/twitch_domain_containing"/>
    <property type="match status" value="1"/>
</dbReference>
<dbReference type="RefSeq" id="WP_044838147.1">
    <property type="nucleotide sequence ID" value="NZ_CP059733.1"/>
</dbReference>
<dbReference type="EMBL" id="CP059733">
    <property type="protein sequence ID" value="WDE07903.1"/>
    <property type="molecule type" value="Genomic_DNA"/>
</dbReference>
<dbReference type="CDD" id="cd01335">
    <property type="entry name" value="Radical_SAM"/>
    <property type="match status" value="1"/>
</dbReference>
<sequence length="367" mass="41899">MTPVKAALTKKLRHLNRRYFPGYMVTPPQWLVLGVNNLCNLHCKMCDVGTENNETIFATNLIGSTPKHMPLALFEKIVLQTASYFPDAKLGYAFTEPLIYKHLEESLALTCKHKLYTCITTNALNLEKKADAISENRVAELFISLDGPREIHNQIRGHSQAFEKAMAGLEKLFSFHTRPKVSVYCVISRWNIGRLTALAEFFRHYPISHLGFMHTNFTPKSVAFEHNLEYGPRYFASHSNIELTEIEAMDLDLLWQELKQLKSRQYPFNVSVSPELENEAALTRFYRAPHEFIGRQCKDVFSNIMIKSDGNAIPAHGRCFNLTLGNLYQDNLKNLWNSAAYARLRRDLRRAGGLFPACARCCSGFAE</sequence>
<dbReference type="GO" id="GO:0003824">
    <property type="term" value="F:catalytic activity"/>
    <property type="evidence" value="ECO:0007669"/>
    <property type="project" value="InterPro"/>
</dbReference>
<keyword evidence="4" id="KW-0408">Iron</keyword>
<dbReference type="InterPro" id="IPR007197">
    <property type="entry name" value="rSAM"/>
</dbReference>
<dbReference type="InterPro" id="IPR023885">
    <property type="entry name" value="4Fe4S-binding_SPASM_dom"/>
</dbReference>
<keyword evidence="2" id="KW-0949">S-adenosyl-L-methionine</keyword>
<protein>
    <submittedName>
        <fullName evidence="7">Radical SAM protein</fullName>
    </submittedName>
</protein>
<keyword evidence="3" id="KW-0479">Metal-binding</keyword>
<dbReference type="KEGG" id="tvd:SG34_014050"/>
<dbReference type="InterPro" id="IPR058240">
    <property type="entry name" value="rSAM_sf"/>
</dbReference>
<dbReference type="AlphaFoldDB" id="A0AAF0CBN5"/>
<organism evidence="7 8">
    <name type="scientific">Thalassomonas viridans</name>
    <dbReference type="NCBI Taxonomy" id="137584"/>
    <lineage>
        <taxon>Bacteria</taxon>
        <taxon>Pseudomonadati</taxon>
        <taxon>Pseudomonadota</taxon>
        <taxon>Gammaproteobacteria</taxon>
        <taxon>Alteromonadales</taxon>
        <taxon>Colwelliaceae</taxon>
        <taxon>Thalassomonas</taxon>
    </lineage>
</organism>
<dbReference type="CDD" id="cd21109">
    <property type="entry name" value="SPASM"/>
    <property type="match status" value="1"/>
</dbReference>
<gene>
    <name evidence="7" type="ORF">SG34_014050</name>
</gene>
<dbReference type="Pfam" id="PF13186">
    <property type="entry name" value="SPASM"/>
    <property type="match status" value="1"/>
</dbReference>
<dbReference type="Proteomes" id="UP000032352">
    <property type="component" value="Chromosome"/>
</dbReference>
<reference evidence="7 8" key="2">
    <citation type="journal article" date="2022" name="Mar. Drugs">
        <title>Bioassay-Guided Fractionation Leads to the Detection of Cholic Acid Generated by the Rare Thalassomonas sp.</title>
        <authorList>
            <person name="Pheiffer F."/>
            <person name="Schneider Y.K."/>
            <person name="Hansen E.H."/>
            <person name="Andersen J.H."/>
            <person name="Isaksson J."/>
            <person name="Busche T."/>
            <person name="R C."/>
            <person name="Kalinowski J."/>
            <person name="Zyl L.V."/>
            <person name="Trindade M."/>
        </authorList>
    </citation>
    <scope>NUCLEOTIDE SEQUENCE [LARGE SCALE GENOMIC DNA]</scope>
    <source>
        <strain evidence="7 8">XOM25</strain>
    </source>
</reference>
<evidence type="ECO:0000256" key="4">
    <source>
        <dbReference type="ARBA" id="ARBA00023004"/>
    </source>
</evidence>
<evidence type="ECO:0000256" key="5">
    <source>
        <dbReference type="ARBA" id="ARBA00023014"/>
    </source>
</evidence>
<accession>A0AAF0CBN5</accession>
<evidence type="ECO:0000256" key="2">
    <source>
        <dbReference type="ARBA" id="ARBA00022691"/>
    </source>
</evidence>
<proteinExistence type="predicted"/>
<dbReference type="GO" id="GO:0046872">
    <property type="term" value="F:metal ion binding"/>
    <property type="evidence" value="ECO:0007669"/>
    <property type="project" value="UniProtKB-KW"/>
</dbReference>
<dbReference type="SFLD" id="SFLDS00029">
    <property type="entry name" value="Radical_SAM"/>
    <property type="match status" value="1"/>
</dbReference>
<dbReference type="InterPro" id="IPR050377">
    <property type="entry name" value="Radical_SAM_PqqE_MftC-like"/>
</dbReference>
<evidence type="ECO:0000313" key="8">
    <source>
        <dbReference type="Proteomes" id="UP000032352"/>
    </source>
</evidence>
<dbReference type="PROSITE" id="PS51918">
    <property type="entry name" value="RADICAL_SAM"/>
    <property type="match status" value="1"/>
</dbReference>
<reference evidence="7 8" key="1">
    <citation type="journal article" date="2015" name="Genome Announc.">
        <title>Draft Genome Sequences of Marine Isolates of Thalassomonas viridans and Thalassomonas actiniarum.</title>
        <authorList>
            <person name="Olonade I."/>
            <person name="van Zyl L.J."/>
            <person name="Trindade M."/>
        </authorList>
    </citation>
    <scope>NUCLEOTIDE SEQUENCE [LARGE SCALE GENOMIC DNA]</scope>
    <source>
        <strain evidence="7 8">XOM25</strain>
    </source>
</reference>
<dbReference type="PANTHER" id="PTHR11228:SF7">
    <property type="entry name" value="PQQA PEPTIDE CYCLASE"/>
    <property type="match status" value="1"/>
</dbReference>
<evidence type="ECO:0000259" key="6">
    <source>
        <dbReference type="PROSITE" id="PS51918"/>
    </source>
</evidence>
<evidence type="ECO:0000313" key="7">
    <source>
        <dbReference type="EMBL" id="WDE07903.1"/>
    </source>
</evidence>
<dbReference type="InterPro" id="IPR013785">
    <property type="entry name" value="Aldolase_TIM"/>
</dbReference>
<dbReference type="SUPFAM" id="SSF102114">
    <property type="entry name" value="Radical SAM enzymes"/>
    <property type="match status" value="1"/>
</dbReference>
<feature type="domain" description="Radical SAM core" evidence="6">
    <location>
        <begin position="25"/>
        <end position="257"/>
    </location>
</feature>
<dbReference type="PANTHER" id="PTHR11228">
    <property type="entry name" value="RADICAL SAM DOMAIN PROTEIN"/>
    <property type="match status" value="1"/>
</dbReference>
<keyword evidence="5" id="KW-0411">Iron-sulfur</keyword>